<dbReference type="Pfam" id="PF00646">
    <property type="entry name" value="F-box"/>
    <property type="match status" value="1"/>
</dbReference>
<feature type="domain" description="F-box" evidence="2">
    <location>
        <begin position="36"/>
        <end position="69"/>
    </location>
</feature>
<dbReference type="Proteomes" id="UP001497457">
    <property type="component" value="Chromosome 11b"/>
</dbReference>
<accession>A0ABC8W010</accession>
<name>A0ABC8W010_9POAL</name>
<feature type="compositionally biased region" description="Acidic residues" evidence="1">
    <location>
        <begin position="78"/>
        <end position="89"/>
    </location>
</feature>
<dbReference type="Pfam" id="PF23622">
    <property type="entry name" value="LRR_At1g61320_AtMIF1"/>
    <property type="match status" value="1"/>
</dbReference>
<dbReference type="PANTHER" id="PTHR31900">
    <property type="entry name" value="F-BOX/RNI SUPERFAMILY PROTEIN-RELATED"/>
    <property type="match status" value="1"/>
</dbReference>
<dbReference type="InterPro" id="IPR050232">
    <property type="entry name" value="FBL13/AtMIF1-like"/>
</dbReference>
<gene>
    <name evidence="4" type="ORF">URODEC1_LOCUS8605</name>
</gene>
<dbReference type="SUPFAM" id="SSF52047">
    <property type="entry name" value="RNI-like"/>
    <property type="match status" value="1"/>
</dbReference>
<dbReference type="PANTHER" id="PTHR31900:SF30">
    <property type="entry name" value="SUPERFAMILY PROTEIN, PUTATIVE-RELATED"/>
    <property type="match status" value="1"/>
</dbReference>
<reference evidence="5" key="1">
    <citation type="submission" date="2024-06" db="EMBL/GenBank/DDBJ databases">
        <authorList>
            <person name="Ryan C."/>
        </authorList>
    </citation>
    <scope>NUCLEOTIDE SEQUENCE [LARGE SCALE GENOMIC DNA]</scope>
</reference>
<evidence type="ECO:0000313" key="4">
    <source>
        <dbReference type="EMBL" id="CAL4900278.1"/>
    </source>
</evidence>
<feature type="compositionally biased region" description="Basic and acidic residues" evidence="1">
    <location>
        <begin position="90"/>
        <end position="101"/>
    </location>
</feature>
<proteinExistence type="predicted"/>
<dbReference type="AlphaFoldDB" id="A0ABC8W010"/>
<evidence type="ECO:0000313" key="5">
    <source>
        <dbReference type="Proteomes" id="UP001497457"/>
    </source>
</evidence>
<feature type="compositionally biased region" description="Low complexity" evidence="1">
    <location>
        <begin position="194"/>
        <end position="204"/>
    </location>
</feature>
<protein>
    <recommendedName>
        <fullName evidence="6">F-box domain-containing protein</fullName>
    </recommendedName>
</protein>
<feature type="region of interest" description="Disordered" evidence="1">
    <location>
        <begin position="182"/>
        <end position="226"/>
    </location>
</feature>
<reference evidence="4 5" key="2">
    <citation type="submission" date="2024-10" db="EMBL/GenBank/DDBJ databases">
        <authorList>
            <person name="Ryan C."/>
        </authorList>
    </citation>
    <scope>NUCLEOTIDE SEQUENCE [LARGE SCALE GENOMIC DNA]</scope>
</reference>
<dbReference type="EMBL" id="OZ075121">
    <property type="protein sequence ID" value="CAL4900278.1"/>
    <property type="molecule type" value="Genomic_DNA"/>
</dbReference>
<evidence type="ECO:0000259" key="2">
    <source>
        <dbReference type="Pfam" id="PF00646"/>
    </source>
</evidence>
<evidence type="ECO:0000256" key="1">
    <source>
        <dbReference type="SAM" id="MobiDB-lite"/>
    </source>
</evidence>
<dbReference type="InterPro" id="IPR001810">
    <property type="entry name" value="F-box_dom"/>
</dbReference>
<dbReference type="Gene3D" id="3.80.10.10">
    <property type="entry name" value="Ribonuclease Inhibitor"/>
    <property type="match status" value="1"/>
</dbReference>
<keyword evidence="5" id="KW-1185">Reference proteome</keyword>
<dbReference type="InterPro" id="IPR055357">
    <property type="entry name" value="LRR_At1g61320_AtMIF1"/>
</dbReference>
<dbReference type="SUPFAM" id="SSF81383">
    <property type="entry name" value="F-box domain"/>
    <property type="match status" value="1"/>
</dbReference>
<organism evidence="4 5">
    <name type="scientific">Urochloa decumbens</name>
    <dbReference type="NCBI Taxonomy" id="240449"/>
    <lineage>
        <taxon>Eukaryota</taxon>
        <taxon>Viridiplantae</taxon>
        <taxon>Streptophyta</taxon>
        <taxon>Embryophyta</taxon>
        <taxon>Tracheophyta</taxon>
        <taxon>Spermatophyta</taxon>
        <taxon>Magnoliopsida</taxon>
        <taxon>Liliopsida</taxon>
        <taxon>Poales</taxon>
        <taxon>Poaceae</taxon>
        <taxon>PACMAD clade</taxon>
        <taxon>Panicoideae</taxon>
        <taxon>Panicodae</taxon>
        <taxon>Paniceae</taxon>
        <taxon>Melinidinae</taxon>
        <taxon>Urochloa</taxon>
    </lineage>
</organism>
<dbReference type="InterPro" id="IPR032675">
    <property type="entry name" value="LRR_dom_sf"/>
</dbReference>
<evidence type="ECO:0008006" key="6">
    <source>
        <dbReference type="Google" id="ProtNLM"/>
    </source>
</evidence>
<dbReference type="InterPro" id="IPR036047">
    <property type="entry name" value="F-box-like_dom_sf"/>
</dbReference>
<sequence length="586" mass="65740">MAVPCAVCRDDDGWRVLRQPTQEEKKGARRGGDRLSKLEDRALGHILSFLPAKEAARAALLSPRWRHVFAAVHTVSLDEPEGTNTDDDDNRGHDSPSDSHRRPPPFPTAVSAAIIGRQRRRGVAPLRALRVAMERYRGHDTTTVDQWVSYAAQHAAPEGLDLDLRIWCRRMLCNRPYALREENNQAGPEPDKYYPPLYRSRPSPTVDVGSQSDDEDEDERDNHHDQRLLCDPPEYIVPRLLFSCAELRSLCLSSCRLSPPRTVTLPSLVTLLLSHVPDGSTGVKRLVAGCPRLTDLTLEMCEAVTTLTVLGGARLRRLAIRCCHNLAAVAVDSSELRTFEYRGAVPDSASFLTMHGDAGSIAYCKVDLCGTEATSEVEITNLRHLLHQFVNAKHLHLESDRLGYGFDKDVMTARFASFSGLRHLEMRGCLPNSDTGIIDAMRRVLEHAPNLEALSLAFHPQKSTEKHDAWGVYHEPDYSLEEELDAAHHLGYNRNLVLATPTAMIPCLRSKVREINLVHYHGGTAQRTLAKFLLCNAPAIDKLWCEFAEGPMWMQVQLMRRDQGLVDQQVGQHPLRLNRCEVPSRR</sequence>
<evidence type="ECO:0000259" key="3">
    <source>
        <dbReference type="Pfam" id="PF23622"/>
    </source>
</evidence>
<feature type="domain" description="At1g61320/AtMIF1 LRR" evidence="3">
    <location>
        <begin position="246"/>
        <end position="459"/>
    </location>
</feature>
<feature type="region of interest" description="Disordered" evidence="1">
    <location>
        <begin position="78"/>
        <end position="108"/>
    </location>
</feature>